<evidence type="ECO:0000313" key="2">
    <source>
        <dbReference type="EMBL" id="MBW75188.1"/>
    </source>
</evidence>
<reference evidence="2" key="1">
    <citation type="submission" date="2018-01" db="EMBL/GenBank/DDBJ databases">
        <title>An insight into the sialome of Amazonian anophelines.</title>
        <authorList>
            <person name="Ribeiro J.M."/>
            <person name="Scarpassa V."/>
            <person name="Calvo E."/>
        </authorList>
    </citation>
    <scope>NUCLEOTIDE SEQUENCE</scope>
</reference>
<evidence type="ECO:0000256" key="1">
    <source>
        <dbReference type="SAM" id="Phobius"/>
    </source>
</evidence>
<proteinExistence type="predicted"/>
<sequence length="68" mass="8030">MYLNSGMQPNRLRWNIVFLFLYHFFVNARRTFVYIHVNSSIWFKASCYWHYSLFGTPPGKAPAGKGPK</sequence>
<keyword evidence="1" id="KW-0812">Transmembrane</keyword>
<dbReference type="EMBL" id="GGFL01011010">
    <property type="protein sequence ID" value="MBW75188.1"/>
    <property type="molecule type" value="Transcribed_RNA"/>
</dbReference>
<dbReference type="AlphaFoldDB" id="A0A2M4DDL3"/>
<name>A0A2M4DDL3_ANODA</name>
<accession>A0A2M4DDL3</accession>
<feature type="transmembrane region" description="Helical" evidence="1">
    <location>
        <begin position="12"/>
        <end position="28"/>
    </location>
</feature>
<protein>
    <submittedName>
        <fullName evidence="2">Putative secreted protein</fullName>
    </submittedName>
</protein>
<keyword evidence="1" id="KW-0472">Membrane</keyword>
<organism evidence="2">
    <name type="scientific">Anopheles darlingi</name>
    <name type="common">Mosquito</name>
    <dbReference type="NCBI Taxonomy" id="43151"/>
    <lineage>
        <taxon>Eukaryota</taxon>
        <taxon>Metazoa</taxon>
        <taxon>Ecdysozoa</taxon>
        <taxon>Arthropoda</taxon>
        <taxon>Hexapoda</taxon>
        <taxon>Insecta</taxon>
        <taxon>Pterygota</taxon>
        <taxon>Neoptera</taxon>
        <taxon>Endopterygota</taxon>
        <taxon>Diptera</taxon>
        <taxon>Nematocera</taxon>
        <taxon>Culicoidea</taxon>
        <taxon>Culicidae</taxon>
        <taxon>Anophelinae</taxon>
        <taxon>Anopheles</taxon>
    </lineage>
</organism>
<keyword evidence="1" id="KW-1133">Transmembrane helix</keyword>